<protein>
    <submittedName>
        <fullName evidence="11">Mechanosensitive ion channel family protein</fullName>
    </submittedName>
</protein>
<accession>A0ABW4NCA7</accession>
<name>A0ABW4NCA7_9SPHN</name>
<evidence type="ECO:0000259" key="9">
    <source>
        <dbReference type="Pfam" id="PF00924"/>
    </source>
</evidence>
<dbReference type="InterPro" id="IPR011066">
    <property type="entry name" value="MscS_channel_C_sf"/>
</dbReference>
<evidence type="ECO:0000313" key="11">
    <source>
        <dbReference type="EMBL" id="MFD1787770.1"/>
    </source>
</evidence>
<evidence type="ECO:0000256" key="8">
    <source>
        <dbReference type="SAM" id="Phobius"/>
    </source>
</evidence>
<dbReference type="InterPro" id="IPR010920">
    <property type="entry name" value="LSM_dom_sf"/>
</dbReference>
<evidence type="ECO:0000256" key="6">
    <source>
        <dbReference type="ARBA" id="ARBA00023136"/>
    </source>
</evidence>
<dbReference type="InterPro" id="IPR011014">
    <property type="entry name" value="MscS_channel_TM-2"/>
</dbReference>
<feature type="transmembrane region" description="Helical" evidence="8">
    <location>
        <begin position="107"/>
        <end position="128"/>
    </location>
</feature>
<dbReference type="RefSeq" id="WP_380940134.1">
    <property type="nucleotide sequence ID" value="NZ_JBHUFC010000003.1"/>
</dbReference>
<feature type="transmembrane region" description="Helical" evidence="8">
    <location>
        <begin position="184"/>
        <end position="212"/>
    </location>
</feature>
<dbReference type="SUPFAM" id="SSF82861">
    <property type="entry name" value="Mechanosensitive channel protein MscS (YggB), transmembrane region"/>
    <property type="match status" value="1"/>
</dbReference>
<comment type="caution">
    <text evidence="11">The sequence shown here is derived from an EMBL/GenBank/DDBJ whole genome shotgun (WGS) entry which is preliminary data.</text>
</comment>
<dbReference type="InterPro" id="IPR006685">
    <property type="entry name" value="MscS_channel_2nd"/>
</dbReference>
<sequence length="414" mass="44451">MGNTTKAVEKATLNSDAAEAHVRSLWTDGIVWLQTNWLQIAIAVGIGTAIALALMLARRTGRKLCDRPNWVGGWGVVFGRTVSKTGNFFIVMVAAKLVEGYAETPPAVTTTITFLFTIATVIQAAVWARELILGGIEHRMTGQDHATLGSAFGLIRLLVTFALFSVALIVVLDNLGVNVTGLVAGLGVGGIAIGLAAQGIFADLFAALAIIFDKPFRVGDAITYSGSSGTVESIGLKSTRVRGATGELKVISNKKLLDNEILNNTRRDYRRIQFTLGLVQWTAVDVMEALPGMMKEVVEEHGMKFVRAGFTNFGASSYDFGVEFDSPGPNYQDAFDARHVVGIAVIRRLNDEGIELAYPTQTDFTAAPDGGLIYPYPRKQTADRTAQPSNISDPIRAQDTHGTAEGTRSAVDQD</sequence>
<evidence type="ECO:0000256" key="5">
    <source>
        <dbReference type="ARBA" id="ARBA00022989"/>
    </source>
</evidence>
<comment type="subcellular location">
    <subcellularLocation>
        <location evidence="1">Cell membrane</location>
        <topology evidence="1">Multi-pass membrane protein</topology>
    </subcellularLocation>
</comment>
<dbReference type="Gene3D" id="3.30.70.100">
    <property type="match status" value="1"/>
</dbReference>
<keyword evidence="12" id="KW-1185">Reference proteome</keyword>
<dbReference type="SUPFAM" id="SSF82689">
    <property type="entry name" value="Mechanosensitive channel protein MscS (YggB), C-terminal domain"/>
    <property type="match status" value="1"/>
</dbReference>
<feature type="domain" description="Mechanosensitive ion channel transmembrane helices 2/3" evidence="10">
    <location>
        <begin position="158"/>
        <end position="198"/>
    </location>
</feature>
<evidence type="ECO:0000256" key="7">
    <source>
        <dbReference type="SAM" id="MobiDB-lite"/>
    </source>
</evidence>
<dbReference type="Gene3D" id="2.30.30.60">
    <property type="match status" value="1"/>
</dbReference>
<evidence type="ECO:0000256" key="3">
    <source>
        <dbReference type="ARBA" id="ARBA00022475"/>
    </source>
</evidence>
<proteinExistence type="inferred from homology"/>
<evidence type="ECO:0000259" key="10">
    <source>
        <dbReference type="Pfam" id="PF21088"/>
    </source>
</evidence>
<keyword evidence="3" id="KW-1003">Cell membrane</keyword>
<feature type="compositionally biased region" description="Polar residues" evidence="7">
    <location>
        <begin position="383"/>
        <end position="392"/>
    </location>
</feature>
<gene>
    <name evidence="11" type="ORF">ACFSC3_09305</name>
</gene>
<dbReference type="Gene3D" id="1.10.287.1260">
    <property type="match status" value="1"/>
</dbReference>
<dbReference type="Pfam" id="PF00924">
    <property type="entry name" value="MS_channel_2nd"/>
    <property type="match status" value="1"/>
</dbReference>
<dbReference type="Pfam" id="PF21088">
    <property type="entry name" value="MS_channel_1st"/>
    <property type="match status" value="1"/>
</dbReference>
<feature type="region of interest" description="Disordered" evidence="7">
    <location>
        <begin position="376"/>
        <end position="414"/>
    </location>
</feature>
<dbReference type="PANTHER" id="PTHR30566:SF25">
    <property type="entry name" value="INNER MEMBRANE PROTEIN"/>
    <property type="match status" value="1"/>
</dbReference>
<feature type="transmembrane region" description="Helical" evidence="8">
    <location>
        <begin position="69"/>
        <end position="95"/>
    </location>
</feature>
<keyword evidence="5 8" id="KW-1133">Transmembrane helix</keyword>
<dbReference type="PANTHER" id="PTHR30566">
    <property type="entry name" value="YNAI-RELATED MECHANOSENSITIVE ION CHANNEL"/>
    <property type="match status" value="1"/>
</dbReference>
<evidence type="ECO:0000256" key="2">
    <source>
        <dbReference type="ARBA" id="ARBA00008017"/>
    </source>
</evidence>
<dbReference type="Proteomes" id="UP001597283">
    <property type="component" value="Unassembled WGS sequence"/>
</dbReference>
<dbReference type="InterPro" id="IPR023408">
    <property type="entry name" value="MscS_beta-dom_sf"/>
</dbReference>
<feature type="transmembrane region" description="Helical" evidence="8">
    <location>
        <begin position="148"/>
        <end position="172"/>
    </location>
</feature>
<reference evidence="12" key="1">
    <citation type="journal article" date="2019" name="Int. J. Syst. Evol. Microbiol.">
        <title>The Global Catalogue of Microorganisms (GCM) 10K type strain sequencing project: providing services to taxonomists for standard genome sequencing and annotation.</title>
        <authorList>
            <consortium name="The Broad Institute Genomics Platform"/>
            <consortium name="The Broad Institute Genome Sequencing Center for Infectious Disease"/>
            <person name="Wu L."/>
            <person name="Ma J."/>
        </authorList>
    </citation>
    <scope>NUCLEOTIDE SEQUENCE [LARGE SCALE GENOMIC DNA]</scope>
    <source>
        <strain evidence="12">Q85</strain>
    </source>
</reference>
<dbReference type="InterPro" id="IPR049142">
    <property type="entry name" value="MS_channel_1st"/>
</dbReference>
<comment type="similarity">
    <text evidence="2">Belongs to the MscS (TC 1.A.23) family.</text>
</comment>
<evidence type="ECO:0000256" key="4">
    <source>
        <dbReference type="ARBA" id="ARBA00022692"/>
    </source>
</evidence>
<organism evidence="11 12">
    <name type="scientific">Sphingomonas floccifaciens</name>
    <dbReference type="NCBI Taxonomy" id="1844115"/>
    <lineage>
        <taxon>Bacteria</taxon>
        <taxon>Pseudomonadati</taxon>
        <taxon>Pseudomonadota</taxon>
        <taxon>Alphaproteobacteria</taxon>
        <taxon>Sphingomonadales</taxon>
        <taxon>Sphingomonadaceae</taxon>
        <taxon>Sphingomonas</taxon>
    </lineage>
</organism>
<feature type="domain" description="Mechanosensitive ion channel MscS" evidence="9">
    <location>
        <begin position="200"/>
        <end position="266"/>
    </location>
</feature>
<evidence type="ECO:0000256" key="1">
    <source>
        <dbReference type="ARBA" id="ARBA00004651"/>
    </source>
</evidence>
<dbReference type="EMBL" id="JBHUFC010000003">
    <property type="protein sequence ID" value="MFD1787770.1"/>
    <property type="molecule type" value="Genomic_DNA"/>
</dbReference>
<feature type="transmembrane region" description="Helical" evidence="8">
    <location>
        <begin position="37"/>
        <end position="57"/>
    </location>
</feature>
<keyword evidence="4 8" id="KW-0812">Transmembrane</keyword>
<keyword evidence="6 8" id="KW-0472">Membrane</keyword>
<dbReference type="SUPFAM" id="SSF50182">
    <property type="entry name" value="Sm-like ribonucleoproteins"/>
    <property type="match status" value="1"/>
</dbReference>
<evidence type="ECO:0000313" key="12">
    <source>
        <dbReference type="Proteomes" id="UP001597283"/>
    </source>
</evidence>